<proteinExistence type="inferred from homology"/>
<evidence type="ECO:0000256" key="2">
    <source>
        <dbReference type="ARBA" id="ARBA00009849"/>
    </source>
</evidence>
<evidence type="ECO:0000256" key="1">
    <source>
        <dbReference type="ARBA" id="ARBA00004651"/>
    </source>
</evidence>
<keyword evidence="4" id="KW-1003">Cell membrane</keyword>
<keyword evidence="10" id="KW-0325">Glycoprotein</keyword>
<feature type="transmembrane region" description="Helical" evidence="13">
    <location>
        <begin position="128"/>
        <end position="146"/>
    </location>
</feature>
<evidence type="ECO:0000313" key="14">
    <source>
        <dbReference type="EMBL" id="CEK68399.1"/>
    </source>
</evidence>
<evidence type="ECO:0000256" key="12">
    <source>
        <dbReference type="ARBA" id="ARBA00023303"/>
    </source>
</evidence>
<evidence type="ECO:0000256" key="7">
    <source>
        <dbReference type="ARBA" id="ARBA00023065"/>
    </source>
</evidence>
<keyword evidence="8 13" id="KW-0472">Membrane</keyword>
<protein>
    <recommendedName>
        <fullName evidence="13">Protein tweety homolog</fullName>
    </recommendedName>
</protein>
<dbReference type="GO" id="GO:0005886">
    <property type="term" value="C:plasma membrane"/>
    <property type="evidence" value="ECO:0007669"/>
    <property type="project" value="UniProtKB-SubCell"/>
</dbReference>
<keyword evidence="12 13" id="KW-0407">Ion channel</keyword>
<feature type="transmembrane region" description="Helical" evidence="13">
    <location>
        <begin position="86"/>
        <end position="108"/>
    </location>
</feature>
<comment type="function">
    <text evidence="13">Probable chloride channel.</text>
</comment>
<organism evidence="14">
    <name type="scientific">Arion vulgaris</name>
    <dbReference type="NCBI Taxonomy" id="1028688"/>
    <lineage>
        <taxon>Eukaryota</taxon>
        <taxon>Metazoa</taxon>
        <taxon>Spiralia</taxon>
        <taxon>Lophotrochozoa</taxon>
        <taxon>Mollusca</taxon>
        <taxon>Gastropoda</taxon>
        <taxon>Heterobranchia</taxon>
        <taxon>Euthyneura</taxon>
        <taxon>Panpulmonata</taxon>
        <taxon>Eupulmonata</taxon>
        <taxon>Stylommatophora</taxon>
        <taxon>Helicina</taxon>
        <taxon>Arionoidea</taxon>
        <taxon>Arionidae</taxon>
        <taxon>Arion</taxon>
    </lineage>
</organism>
<comment type="similarity">
    <text evidence="2 13">Belongs to the tweety family.</text>
</comment>
<comment type="caution">
    <text evidence="13">Lacks conserved residue(s) required for the propagation of feature annotation.</text>
</comment>
<evidence type="ECO:0000256" key="4">
    <source>
        <dbReference type="ARBA" id="ARBA00022475"/>
    </source>
</evidence>
<dbReference type="EMBL" id="HACG01021534">
    <property type="protein sequence ID" value="CEK68399.1"/>
    <property type="molecule type" value="Transcribed_RNA"/>
</dbReference>
<keyword evidence="3 13" id="KW-0813">Transport</keyword>
<evidence type="ECO:0000256" key="8">
    <source>
        <dbReference type="ARBA" id="ARBA00023136"/>
    </source>
</evidence>
<feature type="non-terminal residue" evidence="14">
    <location>
        <position position="166"/>
    </location>
</feature>
<dbReference type="GO" id="GO:0034707">
    <property type="term" value="C:chloride channel complex"/>
    <property type="evidence" value="ECO:0007669"/>
    <property type="project" value="UniProtKB-UniRule"/>
</dbReference>
<sequence>TIRSNVSYPISFLEFILKVFILKQEIFGSDTVGAQFGIFMMATNPQDTYEKLWVSDFFHSFPHIDFSFKIVNSTFDPNNDSYKQALGFWVLVPVAVCCFLWLVFLLYFIFQCCHQRRKPKGHSSCQRICTVLLILIGAALVGYGFYENENAHQGLNDVKHSRDDMN</sequence>
<comment type="subcellular location">
    <subcellularLocation>
        <location evidence="1">Cell membrane</location>
        <topology evidence="1">Multi-pass membrane protein</topology>
    </subcellularLocation>
</comment>
<evidence type="ECO:0000256" key="9">
    <source>
        <dbReference type="ARBA" id="ARBA00023173"/>
    </source>
</evidence>
<dbReference type="PANTHER" id="PTHR12424:SF8">
    <property type="entry name" value="PROTEIN TWEETY"/>
    <property type="match status" value="1"/>
</dbReference>
<keyword evidence="9 13" id="KW-0869">Chloride channel</keyword>
<dbReference type="AlphaFoldDB" id="A0A0B6ZIG9"/>
<dbReference type="PANTHER" id="PTHR12424">
    <property type="entry name" value="TWEETY-RELATED"/>
    <property type="match status" value="1"/>
</dbReference>
<dbReference type="Pfam" id="PF04906">
    <property type="entry name" value="Tweety"/>
    <property type="match status" value="1"/>
</dbReference>
<keyword evidence="6 13" id="KW-1133">Transmembrane helix</keyword>
<keyword evidence="11 13" id="KW-0868">Chloride</keyword>
<accession>A0A0B6ZIG9</accession>
<reference evidence="14" key="1">
    <citation type="submission" date="2014-12" db="EMBL/GenBank/DDBJ databases">
        <title>Insight into the proteome of Arion vulgaris.</title>
        <authorList>
            <person name="Aradska J."/>
            <person name="Bulat T."/>
            <person name="Smidak R."/>
            <person name="Sarate P."/>
            <person name="Gangsoo J."/>
            <person name="Sialana F."/>
            <person name="Bilban M."/>
            <person name="Lubec G."/>
        </authorList>
    </citation>
    <scope>NUCLEOTIDE SEQUENCE</scope>
    <source>
        <tissue evidence="14">Skin</tissue>
    </source>
</reference>
<feature type="non-terminal residue" evidence="14">
    <location>
        <position position="1"/>
    </location>
</feature>
<keyword evidence="7 13" id="KW-0406">Ion transport</keyword>
<evidence type="ECO:0000256" key="11">
    <source>
        <dbReference type="ARBA" id="ARBA00023214"/>
    </source>
</evidence>
<gene>
    <name evidence="14" type="primary">ORF66194</name>
</gene>
<evidence type="ECO:0000256" key="10">
    <source>
        <dbReference type="ARBA" id="ARBA00023180"/>
    </source>
</evidence>
<evidence type="ECO:0000256" key="6">
    <source>
        <dbReference type="ARBA" id="ARBA00022989"/>
    </source>
</evidence>
<dbReference type="GO" id="GO:0005229">
    <property type="term" value="F:intracellularly calcium-gated chloride channel activity"/>
    <property type="evidence" value="ECO:0007669"/>
    <property type="project" value="TreeGrafter"/>
</dbReference>
<keyword evidence="5 13" id="KW-0812">Transmembrane</keyword>
<evidence type="ECO:0000256" key="13">
    <source>
        <dbReference type="RuleBase" id="RU361114"/>
    </source>
</evidence>
<dbReference type="InterPro" id="IPR006990">
    <property type="entry name" value="Tweety"/>
</dbReference>
<evidence type="ECO:0000256" key="3">
    <source>
        <dbReference type="ARBA" id="ARBA00022448"/>
    </source>
</evidence>
<dbReference type="GO" id="GO:0072320">
    <property type="term" value="F:volume-sensitive chloride channel activity"/>
    <property type="evidence" value="ECO:0007669"/>
    <property type="project" value="TreeGrafter"/>
</dbReference>
<name>A0A0B6ZIG9_9EUPU</name>
<evidence type="ECO:0000256" key="5">
    <source>
        <dbReference type="ARBA" id="ARBA00022692"/>
    </source>
</evidence>